<dbReference type="InterPro" id="IPR001972">
    <property type="entry name" value="Stomatin_HflK_fam"/>
</dbReference>
<organism evidence="3 4">
    <name type="scientific">Gordonia asplenii</name>
    <dbReference type="NCBI Taxonomy" id="2725283"/>
    <lineage>
        <taxon>Bacteria</taxon>
        <taxon>Bacillati</taxon>
        <taxon>Actinomycetota</taxon>
        <taxon>Actinomycetes</taxon>
        <taxon>Mycobacteriales</taxon>
        <taxon>Gordoniaceae</taxon>
        <taxon>Gordonia</taxon>
    </lineage>
</organism>
<dbReference type="EMBL" id="JABBNB010000014">
    <property type="protein sequence ID" value="NMO02447.1"/>
    <property type="molecule type" value="Genomic_DNA"/>
</dbReference>
<evidence type="ECO:0000256" key="1">
    <source>
        <dbReference type="ARBA" id="ARBA00008164"/>
    </source>
</evidence>
<dbReference type="SMART" id="SM00244">
    <property type="entry name" value="PHB"/>
    <property type="match status" value="1"/>
</dbReference>
<evidence type="ECO:0000313" key="3">
    <source>
        <dbReference type="EMBL" id="NMO02447.1"/>
    </source>
</evidence>
<dbReference type="CDD" id="cd13438">
    <property type="entry name" value="SPFH_eoslipins_u2"/>
    <property type="match status" value="1"/>
</dbReference>
<sequence length="228" mass="24226">MNITTLILGQQIKVPLGYRALVLRDGSVDRTLTPGRHRLRPSATFVFVDMRDRVMTTAPQEITTAEAVTVRVTLALRVRVTDPLAYVEVAENPDASLYLAAQIALREAVVGVTIEELLARTSAFDVAPVRAAVAAAASTVGVEMLDVVVKDIVVPHEIRSAAIELMTAKSRGAAKLEEARAETAALRALANAGKMLDASPALAQLRLIQAAPYGSKIVLAVGAEDHGE</sequence>
<dbReference type="InterPro" id="IPR043202">
    <property type="entry name" value="Band-7_stomatin-like"/>
</dbReference>
<dbReference type="RefSeq" id="WP_170194958.1">
    <property type="nucleotide sequence ID" value="NZ_JABBNB010000014.1"/>
</dbReference>
<dbReference type="Gene3D" id="3.30.479.30">
    <property type="entry name" value="Band 7 domain"/>
    <property type="match status" value="1"/>
</dbReference>
<dbReference type="InterPro" id="IPR036013">
    <property type="entry name" value="Band_7/SPFH_dom_sf"/>
</dbReference>
<keyword evidence="4" id="KW-1185">Reference proteome</keyword>
<dbReference type="Proteomes" id="UP000550729">
    <property type="component" value="Unassembled WGS sequence"/>
</dbReference>
<evidence type="ECO:0000259" key="2">
    <source>
        <dbReference type="SMART" id="SM00244"/>
    </source>
</evidence>
<accession>A0A848KWK3</accession>
<dbReference type="PANTHER" id="PTHR10264:SF83">
    <property type="entry name" value="BLL5629 PROTEIN"/>
    <property type="match status" value="1"/>
</dbReference>
<dbReference type="GO" id="GO:0005886">
    <property type="term" value="C:plasma membrane"/>
    <property type="evidence" value="ECO:0007669"/>
    <property type="project" value="InterPro"/>
</dbReference>
<dbReference type="AlphaFoldDB" id="A0A848KWK3"/>
<comment type="caution">
    <text evidence="3">The sequence shown here is derived from an EMBL/GenBank/DDBJ whole genome shotgun (WGS) entry which is preliminary data.</text>
</comment>
<evidence type="ECO:0000313" key="4">
    <source>
        <dbReference type="Proteomes" id="UP000550729"/>
    </source>
</evidence>
<name>A0A848KWK3_9ACTN</name>
<protein>
    <submittedName>
        <fullName evidence="3">Slipin family protein</fullName>
    </submittedName>
</protein>
<feature type="domain" description="Band 7" evidence="2">
    <location>
        <begin position="8"/>
        <end position="166"/>
    </location>
</feature>
<dbReference type="Pfam" id="PF01145">
    <property type="entry name" value="Band_7"/>
    <property type="match status" value="1"/>
</dbReference>
<comment type="similarity">
    <text evidence="1">Belongs to the band 7/mec-2 family.</text>
</comment>
<proteinExistence type="inferred from homology"/>
<dbReference type="InterPro" id="IPR001107">
    <property type="entry name" value="Band_7"/>
</dbReference>
<dbReference type="SUPFAM" id="SSF117892">
    <property type="entry name" value="Band 7/SPFH domain"/>
    <property type="match status" value="1"/>
</dbReference>
<reference evidence="3 4" key="1">
    <citation type="submission" date="2020-04" db="EMBL/GenBank/DDBJ databases">
        <title>Gordonia sp. nov. TBRC 11910.</title>
        <authorList>
            <person name="Suriyachadkun C."/>
        </authorList>
    </citation>
    <scope>NUCLEOTIDE SEQUENCE [LARGE SCALE GENOMIC DNA]</scope>
    <source>
        <strain evidence="3 4">TBRC 11910</strain>
    </source>
</reference>
<dbReference type="PANTHER" id="PTHR10264">
    <property type="entry name" value="BAND 7 PROTEIN-RELATED"/>
    <property type="match status" value="1"/>
</dbReference>
<dbReference type="PRINTS" id="PR00721">
    <property type="entry name" value="STOMATIN"/>
</dbReference>
<gene>
    <name evidence="3" type="ORF">HH308_14605</name>
</gene>